<organism evidence="1 2">
    <name type="scientific">Heracleum sosnowskyi</name>
    <dbReference type="NCBI Taxonomy" id="360622"/>
    <lineage>
        <taxon>Eukaryota</taxon>
        <taxon>Viridiplantae</taxon>
        <taxon>Streptophyta</taxon>
        <taxon>Embryophyta</taxon>
        <taxon>Tracheophyta</taxon>
        <taxon>Spermatophyta</taxon>
        <taxon>Magnoliopsida</taxon>
        <taxon>eudicotyledons</taxon>
        <taxon>Gunneridae</taxon>
        <taxon>Pentapetalae</taxon>
        <taxon>asterids</taxon>
        <taxon>campanulids</taxon>
        <taxon>Apiales</taxon>
        <taxon>Apiaceae</taxon>
        <taxon>Apioideae</taxon>
        <taxon>apioid superclade</taxon>
        <taxon>Tordylieae</taxon>
        <taxon>Tordyliinae</taxon>
        <taxon>Heracleum</taxon>
    </lineage>
</organism>
<dbReference type="SUPFAM" id="SSF54160">
    <property type="entry name" value="Chromo domain-like"/>
    <property type="match status" value="1"/>
</dbReference>
<reference evidence="1" key="2">
    <citation type="submission" date="2023-05" db="EMBL/GenBank/DDBJ databases">
        <authorList>
            <person name="Schelkunov M.I."/>
        </authorList>
    </citation>
    <scope>NUCLEOTIDE SEQUENCE</scope>
    <source>
        <strain evidence="1">Hsosn_3</strain>
        <tissue evidence="1">Leaf</tissue>
    </source>
</reference>
<dbReference type="AlphaFoldDB" id="A0AAD8H173"/>
<dbReference type="Gene3D" id="2.40.50.40">
    <property type="match status" value="1"/>
</dbReference>
<dbReference type="Proteomes" id="UP001237642">
    <property type="component" value="Unassembled WGS sequence"/>
</dbReference>
<proteinExistence type="predicted"/>
<evidence type="ECO:0000313" key="1">
    <source>
        <dbReference type="EMBL" id="KAK1357884.1"/>
    </source>
</evidence>
<evidence type="ECO:0000313" key="2">
    <source>
        <dbReference type="Proteomes" id="UP001237642"/>
    </source>
</evidence>
<gene>
    <name evidence="1" type="ORF">POM88_051140</name>
</gene>
<protein>
    <recommendedName>
        <fullName evidence="3">Chromo domain-containing protein</fullName>
    </recommendedName>
</protein>
<evidence type="ECO:0008006" key="3">
    <source>
        <dbReference type="Google" id="ProtNLM"/>
    </source>
</evidence>
<name>A0AAD8H173_9APIA</name>
<dbReference type="EMBL" id="JAUIZM010000011">
    <property type="protein sequence ID" value="KAK1357884.1"/>
    <property type="molecule type" value="Genomic_DNA"/>
</dbReference>
<reference evidence="1" key="1">
    <citation type="submission" date="2023-02" db="EMBL/GenBank/DDBJ databases">
        <title>Genome of toxic invasive species Heracleum sosnowskyi carries increased number of genes despite the absence of recent whole-genome duplications.</title>
        <authorList>
            <person name="Schelkunov M."/>
            <person name="Shtratnikova V."/>
            <person name="Makarenko M."/>
            <person name="Klepikova A."/>
            <person name="Omelchenko D."/>
            <person name="Novikova G."/>
            <person name="Obukhova E."/>
            <person name="Bogdanov V."/>
            <person name="Penin A."/>
            <person name="Logacheva M."/>
        </authorList>
    </citation>
    <scope>NUCLEOTIDE SEQUENCE</scope>
    <source>
        <strain evidence="1">Hsosn_3</strain>
        <tissue evidence="1">Leaf</tissue>
    </source>
</reference>
<comment type="caution">
    <text evidence="1">The sequence shown here is derived from an EMBL/GenBank/DDBJ whole genome shotgun (WGS) entry which is preliminary data.</text>
</comment>
<sequence>MALSAPQWLDAESLQKEVHADVNLKPIVEGLKNDPLAHPPYTLIGGRLYYKGRLPSVGRHPPTTTLPPALSIPATNDFERTAILATRMVEHGSTFVPQLLVQWQGRSPDEATWVDRADFVRQFPSYSLEDKASFQGEGIVTNSGQIAENQGPRIPQPIMVYTRRPRKDWKSVEG</sequence>
<keyword evidence="2" id="KW-1185">Reference proteome</keyword>
<accession>A0AAD8H173</accession>
<dbReference type="InterPro" id="IPR016197">
    <property type="entry name" value="Chromo-like_dom_sf"/>
</dbReference>